<gene>
    <name evidence="1" type="ORF">SAMN05421872_107102</name>
</gene>
<keyword evidence="2" id="KW-1185">Reference proteome</keyword>
<proteinExistence type="predicted"/>
<reference evidence="1 2" key="1">
    <citation type="submission" date="2016-10" db="EMBL/GenBank/DDBJ databases">
        <authorList>
            <person name="de Groot N.N."/>
        </authorList>
    </citation>
    <scope>NUCLEOTIDE SEQUENCE [LARGE SCALE GENOMIC DNA]</scope>
    <source>
        <strain evidence="1 2">CGMCC 4.6858</strain>
    </source>
</reference>
<evidence type="ECO:0000313" key="2">
    <source>
        <dbReference type="Proteomes" id="UP000199034"/>
    </source>
</evidence>
<organism evidence="1 2">
    <name type="scientific">Nocardioides lianchengensis</name>
    <dbReference type="NCBI Taxonomy" id="1045774"/>
    <lineage>
        <taxon>Bacteria</taxon>
        <taxon>Bacillati</taxon>
        <taxon>Actinomycetota</taxon>
        <taxon>Actinomycetes</taxon>
        <taxon>Propionibacteriales</taxon>
        <taxon>Nocardioidaceae</taxon>
        <taxon>Nocardioides</taxon>
    </lineage>
</organism>
<sequence>MNLNLQELFEFVVARNVEAASAAGVRGDPVAAQAHHRLHDLLSRKRSDVVGGREVSAAELRGLEDALRRMASSYDDHPAFRREWLMSP</sequence>
<evidence type="ECO:0000313" key="1">
    <source>
        <dbReference type="EMBL" id="SDD29298.1"/>
    </source>
</evidence>
<dbReference type="EMBL" id="FMZM01000007">
    <property type="protein sequence ID" value="SDD29298.1"/>
    <property type="molecule type" value="Genomic_DNA"/>
</dbReference>
<dbReference type="RefSeq" id="WP_090856937.1">
    <property type="nucleotide sequence ID" value="NZ_FMZM01000007.1"/>
</dbReference>
<dbReference type="OrthoDB" id="4290974at2"/>
<accession>A0A1G6TJM4</accession>
<protein>
    <submittedName>
        <fullName evidence="1">Uncharacterized protein</fullName>
    </submittedName>
</protein>
<name>A0A1G6TJM4_9ACTN</name>
<dbReference type="AlphaFoldDB" id="A0A1G6TJM4"/>
<dbReference type="Proteomes" id="UP000199034">
    <property type="component" value="Unassembled WGS sequence"/>
</dbReference>